<organism evidence="6">
    <name type="scientific">mine drainage metagenome</name>
    <dbReference type="NCBI Taxonomy" id="410659"/>
    <lineage>
        <taxon>unclassified sequences</taxon>
        <taxon>metagenomes</taxon>
        <taxon>ecological metagenomes</taxon>
    </lineage>
</organism>
<dbReference type="PROSITE" id="PS50893">
    <property type="entry name" value="ABC_TRANSPORTER_2"/>
    <property type="match status" value="1"/>
</dbReference>
<dbReference type="Gene3D" id="3.40.50.300">
    <property type="entry name" value="P-loop containing nucleotide triphosphate hydrolases"/>
    <property type="match status" value="1"/>
</dbReference>
<dbReference type="InterPro" id="IPR013563">
    <property type="entry name" value="Oligopep_ABC_C"/>
</dbReference>
<dbReference type="PANTHER" id="PTHR43776:SF7">
    <property type="entry name" value="D,D-DIPEPTIDE TRANSPORT ATP-BINDING PROTEIN DDPF-RELATED"/>
    <property type="match status" value="1"/>
</dbReference>
<keyword evidence="4" id="KW-0067">ATP-binding</keyword>
<accession>T1D5L1</accession>
<dbReference type="PROSITE" id="PS00211">
    <property type="entry name" value="ABC_TRANSPORTER_1"/>
    <property type="match status" value="1"/>
</dbReference>
<evidence type="ECO:0000256" key="4">
    <source>
        <dbReference type="ARBA" id="ARBA00022840"/>
    </source>
</evidence>
<evidence type="ECO:0000256" key="1">
    <source>
        <dbReference type="ARBA" id="ARBA00005417"/>
    </source>
</evidence>
<dbReference type="GO" id="GO:0015833">
    <property type="term" value="P:peptide transport"/>
    <property type="evidence" value="ECO:0007669"/>
    <property type="project" value="InterPro"/>
</dbReference>
<comment type="caution">
    <text evidence="6">The sequence shown here is derived from an EMBL/GenBank/DDBJ whole genome shotgun (WGS) entry which is preliminary data.</text>
</comment>
<evidence type="ECO:0000256" key="3">
    <source>
        <dbReference type="ARBA" id="ARBA00022741"/>
    </source>
</evidence>
<dbReference type="InterPro" id="IPR017871">
    <property type="entry name" value="ABC_transporter-like_CS"/>
</dbReference>
<dbReference type="SMART" id="SM00382">
    <property type="entry name" value="AAA"/>
    <property type="match status" value="1"/>
</dbReference>
<dbReference type="InterPro" id="IPR003593">
    <property type="entry name" value="AAA+_ATPase"/>
</dbReference>
<dbReference type="GO" id="GO:0055085">
    <property type="term" value="P:transmembrane transport"/>
    <property type="evidence" value="ECO:0007669"/>
    <property type="project" value="UniProtKB-ARBA"/>
</dbReference>
<evidence type="ECO:0000313" key="6">
    <source>
        <dbReference type="EMBL" id="EQD77570.1"/>
    </source>
</evidence>
<feature type="non-terminal residue" evidence="6">
    <location>
        <position position="320"/>
    </location>
</feature>
<dbReference type="Pfam" id="PF08352">
    <property type="entry name" value="oligo_HPY"/>
    <property type="match status" value="1"/>
</dbReference>
<dbReference type="GO" id="GO:0016887">
    <property type="term" value="F:ATP hydrolysis activity"/>
    <property type="evidence" value="ECO:0007669"/>
    <property type="project" value="InterPro"/>
</dbReference>
<proteinExistence type="inferred from homology"/>
<keyword evidence="2" id="KW-0813">Transport</keyword>
<protein>
    <submittedName>
        <fullName evidence="6">Oligopeptide/dipeptide ABC transporter, ATPase subunit</fullName>
    </submittedName>
</protein>
<dbReference type="GO" id="GO:0005524">
    <property type="term" value="F:ATP binding"/>
    <property type="evidence" value="ECO:0007669"/>
    <property type="project" value="UniProtKB-KW"/>
</dbReference>
<evidence type="ECO:0000259" key="5">
    <source>
        <dbReference type="PROSITE" id="PS50893"/>
    </source>
</evidence>
<dbReference type="InterPro" id="IPR027417">
    <property type="entry name" value="P-loop_NTPase"/>
</dbReference>
<dbReference type="EMBL" id="AUZX01002132">
    <property type="protein sequence ID" value="EQD77570.1"/>
    <property type="molecule type" value="Genomic_DNA"/>
</dbReference>
<dbReference type="InterPro" id="IPR003439">
    <property type="entry name" value="ABC_transporter-like_ATP-bd"/>
</dbReference>
<reference evidence="6" key="1">
    <citation type="submission" date="2013-08" db="EMBL/GenBank/DDBJ databases">
        <authorList>
            <person name="Mendez C."/>
            <person name="Richter M."/>
            <person name="Ferrer M."/>
            <person name="Sanchez J."/>
        </authorList>
    </citation>
    <scope>NUCLEOTIDE SEQUENCE</scope>
</reference>
<dbReference type="PANTHER" id="PTHR43776">
    <property type="entry name" value="TRANSPORT ATP-BINDING PROTEIN"/>
    <property type="match status" value="1"/>
</dbReference>
<keyword evidence="3" id="KW-0547">Nucleotide-binding</keyword>
<dbReference type="SUPFAM" id="SSF52540">
    <property type="entry name" value="P-loop containing nucleoside triphosphate hydrolases"/>
    <property type="match status" value="1"/>
</dbReference>
<dbReference type="InterPro" id="IPR050319">
    <property type="entry name" value="ABC_transp_ATP-bind"/>
</dbReference>
<dbReference type="CDD" id="cd03257">
    <property type="entry name" value="ABC_NikE_OppD_transporters"/>
    <property type="match status" value="1"/>
</dbReference>
<gene>
    <name evidence="6" type="ORF">B1A_02895</name>
</gene>
<dbReference type="Pfam" id="PF00005">
    <property type="entry name" value="ABC_tran"/>
    <property type="match status" value="1"/>
</dbReference>
<sequence length="320" mass="36629">MNYEESKTILYVSHLKKYFELAGLLRKSKNFVKAVDDVTFEVKEGETLGIVGETGCGKTTLGRAILNLIEPTEGEVYIDVPEEDLKEIKSLEKKIETLNNSENGEIDRQELSHLRSDLNHLKKKYSLTRISNRNLKEYRKIMQPVFQDPFSSLDPRKLIKNSIAEPMKLLTDMTTEQITDKALSLIMEIGLSEDHLYRFPHEFSGGQRQRIVIARAISIEPKLLVLDEPTSALDVSVQAQILNILKELQKSRNMTYIFISHHLSVIRMMSDRVGVMYLGKLVELAETEALFTDMLHPYTKALMSAIPIPEPNIKRERIVL</sequence>
<dbReference type="AlphaFoldDB" id="T1D5L1"/>
<feature type="domain" description="ABC transporter" evidence="5">
    <location>
        <begin position="19"/>
        <end position="303"/>
    </location>
</feature>
<name>T1D5L1_9ZZZZ</name>
<evidence type="ECO:0000256" key="2">
    <source>
        <dbReference type="ARBA" id="ARBA00022448"/>
    </source>
</evidence>
<reference evidence="6" key="2">
    <citation type="journal article" date="2014" name="ISME J.">
        <title>Microbial stratification in low pH oxic and suboxic macroscopic growths along an acid mine drainage.</title>
        <authorList>
            <person name="Mendez-Garcia C."/>
            <person name="Mesa V."/>
            <person name="Sprenger R.R."/>
            <person name="Richter M."/>
            <person name="Diez M.S."/>
            <person name="Solano J."/>
            <person name="Bargiela R."/>
            <person name="Golyshina O.V."/>
            <person name="Manteca A."/>
            <person name="Ramos J.L."/>
            <person name="Gallego J.R."/>
            <person name="Llorente I."/>
            <person name="Martins Dos Santos V.A."/>
            <person name="Jensen O.N."/>
            <person name="Pelaez A.I."/>
            <person name="Sanchez J."/>
            <person name="Ferrer M."/>
        </authorList>
    </citation>
    <scope>NUCLEOTIDE SEQUENCE</scope>
</reference>
<comment type="similarity">
    <text evidence="1">Belongs to the ABC transporter superfamily.</text>
</comment>